<dbReference type="InterPro" id="IPR029063">
    <property type="entry name" value="SAM-dependent_MTases_sf"/>
</dbReference>
<protein>
    <submittedName>
        <fullName evidence="1">Methyltransferase type 12</fullName>
    </submittedName>
</protein>
<dbReference type="Proteomes" id="UP000031971">
    <property type="component" value="Unassembled WGS sequence"/>
</dbReference>
<keyword evidence="2" id="KW-1185">Reference proteome</keyword>
<dbReference type="OrthoDB" id="9810247at2"/>
<dbReference type="Gene3D" id="3.40.50.150">
    <property type="entry name" value="Vaccinia Virus protein VP39"/>
    <property type="match status" value="1"/>
</dbReference>
<dbReference type="EMBL" id="JXSL01000020">
    <property type="protein sequence ID" value="KIL99934.1"/>
    <property type="molecule type" value="Genomic_DNA"/>
</dbReference>
<dbReference type="RefSeq" id="WP_009869297.1">
    <property type="nucleotide sequence ID" value="NZ_JXSL01000020.1"/>
</dbReference>
<dbReference type="GO" id="GO:0008168">
    <property type="term" value="F:methyltransferase activity"/>
    <property type="evidence" value="ECO:0007669"/>
    <property type="project" value="UniProtKB-KW"/>
</dbReference>
<dbReference type="STRING" id="272627.CCC_02723"/>
<dbReference type="AlphaFoldDB" id="A0A0C2YJH9"/>
<dbReference type="Pfam" id="PF13489">
    <property type="entry name" value="Methyltransf_23"/>
    <property type="match status" value="1"/>
</dbReference>
<dbReference type="CDD" id="cd02440">
    <property type="entry name" value="AdoMet_MTases"/>
    <property type="match status" value="1"/>
</dbReference>
<dbReference type="SUPFAM" id="SSF53335">
    <property type="entry name" value="S-adenosyl-L-methionine-dependent methyltransferases"/>
    <property type="match status" value="1"/>
</dbReference>
<gene>
    <name evidence="1" type="ORF">CCC_02723</name>
</gene>
<name>A0A0C2YJH9_PARME</name>
<dbReference type="GO" id="GO:0032259">
    <property type="term" value="P:methylation"/>
    <property type="evidence" value="ECO:0007669"/>
    <property type="project" value="UniProtKB-KW"/>
</dbReference>
<dbReference type="PANTHER" id="PTHR43861">
    <property type="entry name" value="TRANS-ACONITATE 2-METHYLTRANSFERASE-RELATED"/>
    <property type="match status" value="1"/>
</dbReference>
<comment type="caution">
    <text evidence="1">The sequence shown here is derived from an EMBL/GenBank/DDBJ whole genome shotgun (WGS) entry which is preliminary data.</text>
</comment>
<evidence type="ECO:0000313" key="1">
    <source>
        <dbReference type="EMBL" id="KIL99934.1"/>
    </source>
</evidence>
<accession>A0A0C2YJH9</accession>
<evidence type="ECO:0000313" key="2">
    <source>
        <dbReference type="Proteomes" id="UP000031971"/>
    </source>
</evidence>
<proteinExistence type="predicted"/>
<keyword evidence="1" id="KW-0808">Transferase</keyword>
<organism evidence="1 2">
    <name type="scientific">Paramagnetospirillum magnetotacticum MS-1</name>
    <dbReference type="NCBI Taxonomy" id="272627"/>
    <lineage>
        <taxon>Bacteria</taxon>
        <taxon>Pseudomonadati</taxon>
        <taxon>Pseudomonadota</taxon>
        <taxon>Alphaproteobacteria</taxon>
        <taxon>Rhodospirillales</taxon>
        <taxon>Magnetospirillaceae</taxon>
        <taxon>Paramagnetospirillum</taxon>
    </lineage>
</organism>
<keyword evidence="1" id="KW-0489">Methyltransferase</keyword>
<reference evidence="1 2" key="1">
    <citation type="submission" date="2015-01" db="EMBL/GenBank/DDBJ databases">
        <title>Genome Sequence of Magnetospirillum magnetotacticum Strain MS-1.</title>
        <authorList>
            <person name="Marinov G.K."/>
            <person name="Smalley M.D."/>
            <person name="DeSalvo G."/>
        </authorList>
    </citation>
    <scope>NUCLEOTIDE SEQUENCE [LARGE SCALE GENOMIC DNA]</scope>
    <source>
        <strain evidence="1 2">MS-1</strain>
    </source>
</reference>
<sequence>MNQRAPGFYGTYASHKGYATPQLGHKQMARFDAEIWEPAQCSPSHSFLEIGCGTGAFLGYLRKKGVTRLLGIDHDSALASVIPDTARHDFVCRDVWEVASDESLGRFDRIVLLDVLEHFEASDALRLLQSLRGRLAEGGRVVIKVPNAGSPWGLPYQYGDLTHRTAFAPISVRQLADAAGFAPPLLYGQRQGSARRRITDALVGRFLSWALLNPPEIWAANLYAVLQVKP</sequence>